<accession>A0ABP1X863</accession>
<evidence type="ECO:0000313" key="4">
    <source>
        <dbReference type="EMBL" id="CEF03741.1"/>
    </source>
</evidence>
<feature type="domain" description="Core-binding (CB)" evidence="3">
    <location>
        <begin position="72"/>
        <end position="152"/>
    </location>
</feature>
<proteinExistence type="predicted"/>
<dbReference type="Gene3D" id="1.10.150.130">
    <property type="match status" value="1"/>
</dbReference>
<sequence length="184" mass="21164">MAAKRRTPGAGSVFRDANGVWHFRKDLGKDPATGKRRMIQAKGRTKAEARERFDAKIAELERTGLMPGAKSPYLNDYVERWLEDYRLRVKPTTYRTRAGRLHACCQVIGHVRLADLTPEHVRSCMRVLGERLAPSTLKDHFVSLKMVLDDAELEELIPVDPCRKVRPPRVEPTPVFLFNRKLRF</sequence>
<evidence type="ECO:0000313" key="5">
    <source>
        <dbReference type="Proteomes" id="UP000043107"/>
    </source>
</evidence>
<evidence type="ECO:0000259" key="3">
    <source>
        <dbReference type="PROSITE" id="PS51900"/>
    </source>
</evidence>
<dbReference type="InterPro" id="IPR011010">
    <property type="entry name" value="DNA_brk_join_enz"/>
</dbReference>
<comment type="caution">
    <text evidence="4">The sequence shown here is derived from an EMBL/GenBank/DDBJ whole genome shotgun (WGS) entry which is preliminary data.</text>
</comment>
<organism evidence="4 5">
    <name type="scientific">Bifidobacterium longum subsp. infantis</name>
    <dbReference type="NCBI Taxonomy" id="1682"/>
    <lineage>
        <taxon>Bacteria</taxon>
        <taxon>Bacillati</taxon>
        <taxon>Actinomycetota</taxon>
        <taxon>Actinomycetes</taxon>
        <taxon>Bifidobacteriales</taxon>
        <taxon>Bifidobacteriaceae</taxon>
        <taxon>Bifidobacterium</taxon>
    </lineage>
</organism>
<dbReference type="InterPro" id="IPR010998">
    <property type="entry name" value="Integrase_recombinase_N"/>
</dbReference>
<evidence type="ECO:0000256" key="2">
    <source>
        <dbReference type="PROSITE-ProRule" id="PRU01248"/>
    </source>
</evidence>
<dbReference type="PROSITE" id="PS51900">
    <property type="entry name" value="CB"/>
    <property type="match status" value="1"/>
</dbReference>
<gene>
    <name evidence="4" type="ORF">BLIC_c01835</name>
</gene>
<keyword evidence="5" id="KW-1185">Reference proteome</keyword>
<dbReference type="InterPro" id="IPR004107">
    <property type="entry name" value="Integrase_SAM-like_N"/>
</dbReference>
<protein>
    <recommendedName>
        <fullName evidence="3">Core-binding (CB) domain-containing protein</fullName>
    </recommendedName>
</protein>
<dbReference type="Proteomes" id="UP000043107">
    <property type="component" value="Unassembled WGS sequence"/>
</dbReference>
<dbReference type="Pfam" id="PF14659">
    <property type="entry name" value="Phage_int_SAM_3"/>
    <property type="match status" value="1"/>
</dbReference>
<evidence type="ECO:0000256" key="1">
    <source>
        <dbReference type="ARBA" id="ARBA00023125"/>
    </source>
</evidence>
<name>A0ABP1X863_BIFLI</name>
<dbReference type="SUPFAM" id="SSF56349">
    <property type="entry name" value="DNA breaking-rejoining enzymes"/>
    <property type="match status" value="1"/>
</dbReference>
<dbReference type="InterPro" id="IPR044068">
    <property type="entry name" value="CB"/>
</dbReference>
<reference evidence="4 5" key="1">
    <citation type="submission" date="2014-09" db="EMBL/GenBank/DDBJ databases">
        <authorList>
            <person name="Bertelli C."/>
        </authorList>
    </citation>
    <scope>NUCLEOTIDE SEQUENCE [LARGE SCALE GENOMIC DNA]</scope>
    <source>
        <strain evidence="4 5">BIC1401111250</strain>
    </source>
</reference>
<dbReference type="EMBL" id="CCWP01000038">
    <property type="protein sequence ID" value="CEF03741.1"/>
    <property type="molecule type" value="Genomic_DNA"/>
</dbReference>
<keyword evidence="1 2" id="KW-0238">DNA-binding</keyword>